<reference evidence="2" key="1">
    <citation type="submission" date="2021-09" db="EMBL/GenBank/DDBJ databases">
        <authorList>
            <consortium name="AG Swart"/>
            <person name="Singh M."/>
            <person name="Singh A."/>
            <person name="Seah K."/>
            <person name="Emmerich C."/>
        </authorList>
    </citation>
    <scope>NUCLEOTIDE SEQUENCE</scope>
    <source>
        <strain evidence="2">ATCC30299</strain>
    </source>
</reference>
<dbReference type="AlphaFoldDB" id="A0AAU9J8C1"/>
<evidence type="ECO:0000313" key="3">
    <source>
        <dbReference type="Proteomes" id="UP001162131"/>
    </source>
</evidence>
<evidence type="ECO:0000256" key="1">
    <source>
        <dbReference type="SAM" id="Coils"/>
    </source>
</evidence>
<accession>A0AAU9J8C1</accession>
<feature type="coiled-coil region" evidence="1">
    <location>
        <begin position="422"/>
        <end position="456"/>
    </location>
</feature>
<organism evidence="2 3">
    <name type="scientific">Blepharisma stoltei</name>
    <dbReference type="NCBI Taxonomy" id="1481888"/>
    <lineage>
        <taxon>Eukaryota</taxon>
        <taxon>Sar</taxon>
        <taxon>Alveolata</taxon>
        <taxon>Ciliophora</taxon>
        <taxon>Postciliodesmatophora</taxon>
        <taxon>Heterotrichea</taxon>
        <taxon>Heterotrichida</taxon>
        <taxon>Blepharismidae</taxon>
        <taxon>Blepharisma</taxon>
    </lineage>
</organism>
<dbReference type="EMBL" id="CAJZBQ010000028">
    <property type="protein sequence ID" value="CAG9321520.1"/>
    <property type="molecule type" value="Genomic_DNA"/>
</dbReference>
<keyword evidence="1" id="KW-0175">Coiled coil</keyword>
<proteinExistence type="predicted"/>
<name>A0AAU9J8C1_9CILI</name>
<gene>
    <name evidence="2" type="ORF">BSTOLATCC_MIC28799</name>
</gene>
<sequence>MRSKRNSSMHDLEVDLMPAHLTARDSPHISSIAHKETLLFDSIRRSSLNPSAEKTIKHARHNSMKILQSPSGSNWGSVDNKTYKPTHVRSGSDLSYLIIPTRSSVPSSPTSYKLGPGYYNVSLSTLAGPSFQFSTLSRFSNKDAYLYLPAINKQPPNEATRKEKFKEIIRDNKNMYKYIPENRIKTIQERAVAESTRIVEAIHKKQDILLTKKLEKILNFESKQRRFEFKLKRDEVTKIYKSWIALNVVFGWAADANVKYLHRKDLHERSQGVLKQLMILCLAVGKFKRLHKRVKVIQAIRTFRRMKAPAVKWVKNIKNHHRSRICELAERALSKDVMFNLMAAFIRTVIFIQRTMRCIVKQRQQGLMIKHLLWNKVEYRMYVEHCVKKHTLPKSELDKRISFQAIQGRSSIPVPVKEFVIKQNLKLRRDAYMESLKNYKKTCQQLKENYEKTRYKREADAALYSRKVEELQLPSKPQPSYVFSEQDFRKMINETEQKRGEWDEIIKKTQNK</sequence>
<keyword evidence="3" id="KW-1185">Reference proteome</keyword>
<dbReference type="Proteomes" id="UP001162131">
    <property type="component" value="Unassembled WGS sequence"/>
</dbReference>
<comment type="caution">
    <text evidence="2">The sequence shown here is derived from an EMBL/GenBank/DDBJ whole genome shotgun (WGS) entry which is preliminary data.</text>
</comment>
<protein>
    <submittedName>
        <fullName evidence="2">Uncharacterized protein</fullName>
    </submittedName>
</protein>
<evidence type="ECO:0000313" key="2">
    <source>
        <dbReference type="EMBL" id="CAG9321520.1"/>
    </source>
</evidence>